<dbReference type="PANTHER" id="PTHR12709:SF5">
    <property type="entry name" value="DNA-DIRECTED RNA POLYMERASE I SUBUNIT RPA43"/>
    <property type="match status" value="1"/>
</dbReference>
<sequence length="257" mass="29506">MNYNVISFKEAEEIMKSKDHSQFEKVNKCKRVIFHPRFLGNTRKGIEEALKSERNLVSEEFGGALIAYNNIRIQQAMGLIVDPYIHFDIVADFIVFNPTVGSTLTGVVHRVFKNHVSLLVYGIFNVSIRKSELNEDQLMEGNEVEFKVERIYVNNRILSMHGSLWSEEGSWEKKKTKRKSHIKFTDEPTAEEDLNLAVEGMEVDADIQRENGVTENASFNGLEETSEDVKMTADETSPRKSKKSEKKKKKKSKKENI</sequence>
<feature type="region of interest" description="Disordered" evidence="5">
    <location>
        <begin position="199"/>
        <end position="257"/>
    </location>
</feature>
<dbReference type="Gene3D" id="3.30.1490.120">
    <property type="entry name" value="RNA polymerase Rpb7-like, N-terminal domain"/>
    <property type="match status" value="1"/>
</dbReference>
<dbReference type="PANTHER" id="PTHR12709">
    <property type="entry name" value="DNA-DIRECTED RNA POLYMERASE II, III"/>
    <property type="match status" value="1"/>
</dbReference>
<proteinExistence type="predicted"/>
<accession>A0A8W8K3I2</accession>
<evidence type="ECO:0000259" key="6">
    <source>
        <dbReference type="Pfam" id="PF17875"/>
    </source>
</evidence>
<feature type="compositionally biased region" description="Basic residues" evidence="5">
    <location>
        <begin position="239"/>
        <end position="257"/>
    </location>
</feature>
<name>A0A8W8K3I2_MAGGI</name>
<dbReference type="Pfam" id="PF17875">
    <property type="entry name" value="RPA43_OB"/>
    <property type="match status" value="1"/>
</dbReference>
<dbReference type="AlphaFoldDB" id="A0A8W8K3I2"/>
<dbReference type="Proteomes" id="UP000005408">
    <property type="component" value="Unassembled WGS sequence"/>
</dbReference>
<evidence type="ECO:0000256" key="1">
    <source>
        <dbReference type="ARBA" id="ARBA00004123"/>
    </source>
</evidence>
<keyword evidence="2" id="KW-0240">DNA-directed RNA polymerase</keyword>
<reference evidence="7" key="1">
    <citation type="submission" date="2022-08" db="UniProtKB">
        <authorList>
            <consortium name="EnsemblMetazoa"/>
        </authorList>
    </citation>
    <scope>IDENTIFICATION</scope>
    <source>
        <strain evidence="7">05x7-T-G4-1.051#20</strain>
    </source>
</reference>
<keyword evidence="4" id="KW-0539">Nucleus</keyword>
<dbReference type="GO" id="GO:0005736">
    <property type="term" value="C:RNA polymerase I complex"/>
    <property type="evidence" value="ECO:0007669"/>
    <property type="project" value="TreeGrafter"/>
</dbReference>
<keyword evidence="8" id="KW-1185">Reference proteome</keyword>
<feature type="domain" description="RPA43 OB" evidence="6">
    <location>
        <begin position="98"/>
        <end position="191"/>
    </location>
</feature>
<evidence type="ECO:0000256" key="3">
    <source>
        <dbReference type="ARBA" id="ARBA00023163"/>
    </source>
</evidence>
<dbReference type="Gene3D" id="2.40.50.1060">
    <property type="match status" value="1"/>
</dbReference>
<feature type="compositionally biased region" description="Basic and acidic residues" evidence="5">
    <location>
        <begin position="227"/>
        <end position="238"/>
    </location>
</feature>
<dbReference type="OrthoDB" id="10250504at2759"/>
<evidence type="ECO:0000313" key="7">
    <source>
        <dbReference type="EnsemblMetazoa" id="G22272.2:cds"/>
    </source>
</evidence>
<comment type="subcellular location">
    <subcellularLocation>
        <location evidence="1">Nucleus</location>
    </subcellularLocation>
</comment>
<dbReference type="InterPro" id="IPR045113">
    <property type="entry name" value="Rpb7-like"/>
</dbReference>
<dbReference type="InterPro" id="IPR036898">
    <property type="entry name" value="RNA_pol_Rpb7-like_N_sf"/>
</dbReference>
<dbReference type="GO" id="GO:0006352">
    <property type="term" value="P:DNA-templated transcription initiation"/>
    <property type="evidence" value="ECO:0007669"/>
    <property type="project" value="InterPro"/>
</dbReference>
<dbReference type="OMA" id="LAMGPYG"/>
<organism evidence="7 8">
    <name type="scientific">Magallana gigas</name>
    <name type="common">Pacific oyster</name>
    <name type="synonym">Crassostrea gigas</name>
    <dbReference type="NCBI Taxonomy" id="29159"/>
    <lineage>
        <taxon>Eukaryota</taxon>
        <taxon>Metazoa</taxon>
        <taxon>Spiralia</taxon>
        <taxon>Lophotrochozoa</taxon>
        <taxon>Mollusca</taxon>
        <taxon>Bivalvia</taxon>
        <taxon>Autobranchia</taxon>
        <taxon>Pteriomorphia</taxon>
        <taxon>Ostreida</taxon>
        <taxon>Ostreoidea</taxon>
        <taxon>Ostreidae</taxon>
        <taxon>Magallana</taxon>
    </lineage>
</organism>
<dbReference type="InterPro" id="IPR041178">
    <property type="entry name" value="RPA43_OB"/>
</dbReference>
<protein>
    <recommendedName>
        <fullName evidence="6">RPA43 OB domain-containing protein</fullName>
    </recommendedName>
</protein>
<dbReference type="EnsemblMetazoa" id="G22272.2">
    <property type="protein sequence ID" value="G22272.2:cds"/>
    <property type="gene ID" value="G22272"/>
</dbReference>
<evidence type="ECO:0000256" key="2">
    <source>
        <dbReference type="ARBA" id="ARBA00022478"/>
    </source>
</evidence>
<keyword evidence="3" id="KW-0804">Transcription</keyword>
<evidence type="ECO:0000256" key="5">
    <source>
        <dbReference type="SAM" id="MobiDB-lite"/>
    </source>
</evidence>
<evidence type="ECO:0000313" key="8">
    <source>
        <dbReference type="Proteomes" id="UP000005408"/>
    </source>
</evidence>
<evidence type="ECO:0000256" key="4">
    <source>
        <dbReference type="ARBA" id="ARBA00023242"/>
    </source>
</evidence>
<dbReference type="GO" id="GO:0006362">
    <property type="term" value="P:transcription elongation by RNA polymerase I"/>
    <property type="evidence" value="ECO:0007669"/>
    <property type="project" value="TreeGrafter"/>
</dbReference>